<feature type="binding site" evidence="7">
    <location>
        <position position="113"/>
    </location>
    <ligand>
        <name>Zn(2+)</name>
        <dbReference type="ChEBI" id="CHEBI:29105"/>
        <note>catalytic</note>
    </ligand>
</feature>
<comment type="subcellular location">
    <subcellularLocation>
        <location evidence="7">Cytoplasm</location>
    </subcellularLocation>
</comment>
<dbReference type="STRING" id="1349421.OI18_01185"/>
<name>A0A0C1J190_9BACT</name>
<evidence type="ECO:0000256" key="2">
    <source>
        <dbReference type="ARBA" id="ARBA00022722"/>
    </source>
</evidence>
<keyword evidence="3 7" id="KW-0479">Metal-binding</keyword>
<reference evidence="8 9" key="1">
    <citation type="submission" date="2014-11" db="EMBL/GenBank/DDBJ databases">
        <title>Genome sequence of Flavihumibacter solisilvae 3-3.</title>
        <authorList>
            <person name="Zhou G."/>
            <person name="Li M."/>
            <person name="Wang G."/>
        </authorList>
    </citation>
    <scope>NUCLEOTIDE SEQUENCE [LARGE SCALE GENOMIC DNA]</scope>
    <source>
        <strain evidence="8 9">3-3</strain>
    </source>
</reference>
<keyword evidence="6 7" id="KW-0862">Zinc</keyword>
<dbReference type="NCBIfam" id="TIGR00043">
    <property type="entry name" value="rRNA maturation RNase YbeY"/>
    <property type="match status" value="1"/>
</dbReference>
<keyword evidence="7" id="KW-0698">rRNA processing</keyword>
<accession>A0A0C1J190</accession>
<dbReference type="GO" id="GO:0004521">
    <property type="term" value="F:RNA endonuclease activity"/>
    <property type="evidence" value="ECO:0007669"/>
    <property type="project" value="UniProtKB-UniRule"/>
</dbReference>
<evidence type="ECO:0000256" key="5">
    <source>
        <dbReference type="ARBA" id="ARBA00022801"/>
    </source>
</evidence>
<evidence type="ECO:0000313" key="8">
    <source>
        <dbReference type="EMBL" id="KIC96529.1"/>
    </source>
</evidence>
<evidence type="ECO:0000313" key="9">
    <source>
        <dbReference type="Proteomes" id="UP000031408"/>
    </source>
</evidence>
<feature type="binding site" evidence="7">
    <location>
        <position position="117"/>
    </location>
    <ligand>
        <name>Zn(2+)</name>
        <dbReference type="ChEBI" id="CHEBI:29105"/>
        <note>catalytic</note>
    </ligand>
</feature>
<dbReference type="Gene3D" id="3.40.390.30">
    <property type="entry name" value="Metalloproteases ('zincins'), catalytic domain"/>
    <property type="match status" value="1"/>
</dbReference>
<dbReference type="PANTHER" id="PTHR46986:SF1">
    <property type="entry name" value="ENDORIBONUCLEASE YBEY, CHLOROPLASTIC"/>
    <property type="match status" value="1"/>
</dbReference>
<comment type="function">
    <text evidence="7">Single strand-specific metallo-endoribonuclease involved in late-stage 70S ribosome quality control and in maturation of the 3' terminus of the 16S rRNA.</text>
</comment>
<keyword evidence="2 7" id="KW-0540">Nuclease</keyword>
<dbReference type="GO" id="GO:0008270">
    <property type="term" value="F:zinc ion binding"/>
    <property type="evidence" value="ECO:0007669"/>
    <property type="project" value="UniProtKB-UniRule"/>
</dbReference>
<dbReference type="HAMAP" id="MF_00009">
    <property type="entry name" value="Endoribonucl_YbeY"/>
    <property type="match status" value="1"/>
</dbReference>
<comment type="caution">
    <text evidence="8">The sequence shown here is derived from an EMBL/GenBank/DDBJ whole genome shotgun (WGS) entry which is preliminary data.</text>
</comment>
<dbReference type="InterPro" id="IPR023091">
    <property type="entry name" value="MetalPrtase_cat_dom_sf_prd"/>
</dbReference>
<sequence>MHKTTDNIQFHYLKKDFPFTRRGECKQFIRGMFRKEKVPFESLSYIFCSDEYLLEINRAHLDHDYYTDIITFDLSEPGAPTTGEVYISIDRVKDNARDHNETFARELHRVIFHGVLHLCGFGDKTAREEKIMRQKEDFYLDKYFGSK</sequence>
<dbReference type="PANTHER" id="PTHR46986">
    <property type="entry name" value="ENDORIBONUCLEASE YBEY, CHLOROPLASTIC"/>
    <property type="match status" value="1"/>
</dbReference>
<comment type="similarity">
    <text evidence="1 7">Belongs to the endoribonuclease YbeY family.</text>
</comment>
<dbReference type="AlphaFoldDB" id="A0A0C1J190"/>
<dbReference type="GO" id="GO:0004222">
    <property type="term" value="F:metalloendopeptidase activity"/>
    <property type="evidence" value="ECO:0007669"/>
    <property type="project" value="InterPro"/>
</dbReference>
<dbReference type="EMBL" id="JSVC01000001">
    <property type="protein sequence ID" value="KIC96529.1"/>
    <property type="molecule type" value="Genomic_DNA"/>
</dbReference>
<keyword evidence="5 7" id="KW-0378">Hydrolase</keyword>
<dbReference type="Proteomes" id="UP000031408">
    <property type="component" value="Unassembled WGS sequence"/>
</dbReference>
<evidence type="ECO:0000256" key="6">
    <source>
        <dbReference type="ARBA" id="ARBA00022833"/>
    </source>
</evidence>
<organism evidence="8 9">
    <name type="scientific">Flavihumibacter solisilvae</name>
    <dbReference type="NCBI Taxonomy" id="1349421"/>
    <lineage>
        <taxon>Bacteria</taxon>
        <taxon>Pseudomonadati</taxon>
        <taxon>Bacteroidota</taxon>
        <taxon>Chitinophagia</taxon>
        <taxon>Chitinophagales</taxon>
        <taxon>Chitinophagaceae</taxon>
        <taxon>Flavihumibacter</taxon>
    </lineage>
</organism>
<evidence type="ECO:0000256" key="4">
    <source>
        <dbReference type="ARBA" id="ARBA00022759"/>
    </source>
</evidence>
<gene>
    <name evidence="7" type="primary">ybeY</name>
    <name evidence="8" type="ORF">OI18_01185</name>
</gene>
<dbReference type="EC" id="3.1.-.-" evidence="7"/>
<feature type="binding site" evidence="7">
    <location>
        <position position="123"/>
    </location>
    <ligand>
        <name>Zn(2+)</name>
        <dbReference type="ChEBI" id="CHEBI:29105"/>
        <note>catalytic</note>
    </ligand>
</feature>
<dbReference type="OrthoDB" id="9811984at2"/>
<keyword evidence="4 7" id="KW-0255">Endonuclease</keyword>
<protein>
    <recommendedName>
        <fullName evidence="7">Endoribonuclease YbeY</fullName>
        <ecNumber evidence="7">3.1.-.-</ecNumber>
    </recommendedName>
</protein>
<proteinExistence type="inferred from homology"/>
<evidence type="ECO:0000256" key="1">
    <source>
        <dbReference type="ARBA" id="ARBA00010875"/>
    </source>
</evidence>
<comment type="cofactor">
    <cofactor evidence="7">
        <name>Zn(2+)</name>
        <dbReference type="ChEBI" id="CHEBI:29105"/>
    </cofactor>
    <text evidence="7">Binds 1 zinc ion.</text>
</comment>
<keyword evidence="7" id="KW-0690">Ribosome biogenesis</keyword>
<evidence type="ECO:0000256" key="3">
    <source>
        <dbReference type="ARBA" id="ARBA00022723"/>
    </source>
</evidence>
<evidence type="ECO:0000256" key="7">
    <source>
        <dbReference type="HAMAP-Rule" id="MF_00009"/>
    </source>
</evidence>
<dbReference type="InterPro" id="IPR002036">
    <property type="entry name" value="YbeY"/>
</dbReference>
<keyword evidence="9" id="KW-1185">Reference proteome</keyword>
<keyword evidence="7" id="KW-0963">Cytoplasm</keyword>
<dbReference type="Pfam" id="PF02130">
    <property type="entry name" value="YbeY"/>
    <property type="match status" value="1"/>
</dbReference>
<dbReference type="SUPFAM" id="SSF55486">
    <property type="entry name" value="Metalloproteases ('zincins'), catalytic domain"/>
    <property type="match status" value="1"/>
</dbReference>
<dbReference type="GO" id="GO:0005737">
    <property type="term" value="C:cytoplasm"/>
    <property type="evidence" value="ECO:0007669"/>
    <property type="project" value="UniProtKB-SubCell"/>
</dbReference>
<dbReference type="GO" id="GO:0006364">
    <property type="term" value="P:rRNA processing"/>
    <property type="evidence" value="ECO:0007669"/>
    <property type="project" value="UniProtKB-UniRule"/>
</dbReference>